<evidence type="ECO:0000256" key="1">
    <source>
        <dbReference type="ARBA" id="ARBA00006594"/>
    </source>
</evidence>
<dbReference type="Pfam" id="PF01555">
    <property type="entry name" value="N6_N4_Mtase"/>
    <property type="match status" value="1"/>
</dbReference>
<dbReference type="SUPFAM" id="SSF53335">
    <property type="entry name" value="S-adenosyl-L-methionine-dependent methyltransferases"/>
    <property type="match status" value="1"/>
</dbReference>
<accession>A0ABP7SCQ9</accession>
<keyword evidence="3" id="KW-0808">Transferase</keyword>
<sequence>MPYSFGSSPRPRRCAARSAFLPACGPAGYPGGPERLSLTSPDPNWGISLPFSLHQGDALGVLAELPDDCVDSVITDPPYNSGGRTAKERTSRSAKQKYTSADAGHELPDFTGENMDQRSYGFWLTQIMTEAHRLTKIGGTALLFTDWRQLPITTDAIQAAGWLWRGVLAWHKPQARPQKGRFTQNCEFVVWASNGPIDASRNPVYLPGLYSASQPSGKSRQHITQKPVSVMRELVQISPPGGTVLDFTCGSGSTGVAALLEGRDFIGVEKTKHYAEIAADRLTETLQQTLSQDDLTLTS</sequence>
<protein>
    <recommendedName>
        <fullName evidence="4">Methyltransferase</fullName>
        <ecNumber evidence="4">2.1.1.-</ecNumber>
    </recommendedName>
</protein>
<gene>
    <name evidence="7" type="ORF">GCM10022232_58230</name>
</gene>
<dbReference type="EC" id="2.1.1.-" evidence="4"/>
<name>A0ABP7SCQ9_9ACTN</name>
<dbReference type="Gene3D" id="3.40.50.150">
    <property type="entry name" value="Vaccinia Virus protein VP39"/>
    <property type="match status" value="1"/>
</dbReference>
<organism evidence="7 8">
    <name type="scientific">Streptomyces plumbiresistens</name>
    <dbReference type="NCBI Taxonomy" id="511811"/>
    <lineage>
        <taxon>Bacteria</taxon>
        <taxon>Bacillati</taxon>
        <taxon>Actinomycetota</taxon>
        <taxon>Actinomycetes</taxon>
        <taxon>Kitasatosporales</taxon>
        <taxon>Streptomycetaceae</taxon>
        <taxon>Streptomyces</taxon>
    </lineage>
</organism>
<dbReference type="Proteomes" id="UP001500456">
    <property type="component" value="Unassembled WGS sequence"/>
</dbReference>
<evidence type="ECO:0000256" key="5">
    <source>
        <dbReference type="SAM" id="MobiDB-lite"/>
    </source>
</evidence>
<evidence type="ECO:0000313" key="7">
    <source>
        <dbReference type="EMBL" id="GAA4009761.1"/>
    </source>
</evidence>
<evidence type="ECO:0000313" key="8">
    <source>
        <dbReference type="Proteomes" id="UP001500456"/>
    </source>
</evidence>
<comment type="caution">
    <text evidence="7">The sequence shown here is derived from an EMBL/GenBank/DDBJ whole genome shotgun (WGS) entry which is preliminary data.</text>
</comment>
<proteinExistence type="inferred from homology"/>
<feature type="domain" description="DNA methylase N-4/N-6" evidence="6">
    <location>
        <begin position="70"/>
        <end position="279"/>
    </location>
</feature>
<keyword evidence="2" id="KW-0489">Methyltransferase</keyword>
<dbReference type="InterPro" id="IPR002941">
    <property type="entry name" value="DNA_methylase_N4/N6"/>
</dbReference>
<feature type="region of interest" description="Disordered" evidence="5">
    <location>
        <begin position="75"/>
        <end position="99"/>
    </location>
</feature>
<evidence type="ECO:0000256" key="3">
    <source>
        <dbReference type="ARBA" id="ARBA00022679"/>
    </source>
</evidence>
<dbReference type="InterPro" id="IPR002052">
    <property type="entry name" value="DNA_methylase_N6_adenine_CS"/>
</dbReference>
<dbReference type="InterPro" id="IPR029063">
    <property type="entry name" value="SAM-dependent_MTases_sf"/>
</dbReference>
<dbReference type="InterPro" id="IPR001091">
    <property type="entry name" value="RM_Methyltransferase"/>
</dbReference>
<evidence type="ECO:0000259" key="6">
    <source>
        <dbReference type="Pfam" id="PF01555"/>
    </source>
</evidence>
<dbReference type="PROSITE" id="PS00092">
    <property type="entry name" value="N6_MTASE"/>
    <property type="match status" value="1"/>
</dbReference>
<dbReference type="PRINTS" id="PR00508">
    <property type="entry name" value="S21N4MTFRASE"/>
</dbReference>
<dbReference type="PANTHER" id="PTHR13370:SF3">
    <property type="entry name" value="TRNA (GUANINE(10)-N2)-METHYLTRANSFERASE HOMOLOG"/>
    <property type="match status" value="1"/>
</dbReference>
<keyword evidence="8" id="KW-1185">Reference proteome</keyword>
<evidence type="ECO:0000256" key="2">
    <source>
        <dbReference type="ARBA" id="ARBA00022603"/>
    </source>
</evidence>
<comment type="similarity">
    <text evidence="1 4">Belongs to the N(4)/N(6)-methyltransferase family.</text>
</comment>
<evidence type="ECO:0000256" key="4">
    <source>
        <dbReference type="RuleBase" id="RU362026"/>
    </source>
</evidence>
<dbReference type="PANTHER" id="PTHR13370">
    <property type="entry name" value="RNA METHYLASE-RELATED"/>
    <property type="match status" value="1"/>
</dbReference>
<reference evidence="8" key="1">
    <citation type="journal article" date="2019" name="Int. J. Syst. Evol. Microbiol.">
        <title>The Global Catalogue of Microorganisms (GCM) 10K type strain sequencing project: providing services to taxonomists for standard genome sequencing and annotation.</title>
        <authorList>
            <consortium name="The Broad Institute Genomics Platform"/>
            <consortium name="The Broad Institute Genome Sequencing Center for Infectious Disease"/>
            <person name="Wu L."/>
            <person name="Ma J."/>
        </authorList>
    </citation>
    <scope>NUCLEOTIDE SEQUENCE [LARGE SCALE GENOMIC DNA]</scope>
    <source>
        <strain evidence="8">JCM 16924</strain>
    </source>
</reference>
<dbReference type="EMBL" id="BAAAZX010000018">
    <property type="protein sequence ID" value="GAA4009761.1"/>
    <property type="molecule type" value="Genomic_DNA"/>
</dbReference>